<evidence type="ECO:0000313" key="1">
    <source>
        <dbReference type="EMBL" id="KAI4864969.1"/>
    </source>
</evidence>
<name>A0ACB9YZS4_9PEZI</name>
<proteinExistence type="predicted"/>
<evidence type="ECO:0000313" key="2">
    <source>
        <dbReference type="Proteomes" id="UP001497700"/>
    </source>
</evidence>
<reference evidence="1 2" key="1">
    <citation type="journal article" date="2022" name="New Phytol.">
        <title>Ecological generalism drives hyperdiversity of secondary metabolite gene clusters in xylarialean endophytes.</title>
        <authorList>
            <person name="Franco M.E.E."/>
            <person name="Wisecaver J.H."/>
            <person name="Arnold A.E."/>
            <person name="Ju Y.M."/>
            <person name="Slot J.C."/>
            <person name="Ahrendt S."/>
            <person name="Moore L.P."/>
            <person name="Eastman K.E."/>
            <person name="Scott K."/>
            <person name="Konkel Z."/>
            <person name="Mondo S.J."/>
            <person name="Kuo A."/>
            <person name="Hayes R.D."/>
            <person name="Haridas S."/>
            <person name="Andreopoulos B."/>
            <person name="Riley R."/>
            <person name="LaButti K."/>
            <person name="Pangilinan J."/>
            <person name="Lipzen A."/>
            <person name="Amirebrahimi M."/>
            <person name="Yan J."/>
            <person name="Adam C."/>
            <person name="Keymanesh K."/>
            <person name="Ng V."/>
            <person name="Louie K."/>
            <person name="Northen T."/>
            <person name="Drula E."/>
            <person name="Henrissat B."/>
            <person name="Hsieh H.M."/>
            <person name="Youens-Clark K."/>
            <person name="Lutzoni F."/>
            <person name="Miadlikowska J."/>
            <person name="Eastwood D.C."/>
            <person name="Hamelin R.C."/>
            <person name="Grigoriev I.V."/>
            <person name="U'Ren J.M."/>
        </authorList>
    </citation>
    <scope>NUCLEOTIDE SEQUENCE [LARGE SCALE GENOMIC DNA]</scope>
    <source>
        <strain evidence="1 2">CBS 119005</strain>
    </source>
</reference>
<organism evidence="1 2">
    <name type="scientific">Hypoxylon rubiginosum</name>
    <dbReference type="NCBI Taxonomy" id="110542"/>
    <lineage>
        <taxon>Eukaryota</taxon>
        <taxon>Fungi</taxon>
        <taxon>Dikarya</taxon>
        <taxon>Ascomycota</taxon>
        <taxon>Pezizomycotina</taxon>
        <taxon>Sordariomycetes</taxon>
        <taxon>Xylariomycetidae</taxon>
        <taxon>Xylariales</taxon>
        <taxon>Hypoxylaceae</taxon>
        <taxon>Hypoxylon</taxon>
    </lineage>
</organism>
<accession>A0ACB9YZS4</accession>
<keyword evidence="2" id="KW-1185">Reference proteome</keyword>
<dbReference type="EMBL" id="MU393478">
    <property type="protein sequence ID" value="KAI4864969.1"/>
    <property type="molecule type" value="Genomic_DNA"/>
</dbReference>
<sequence>MLQSYHSKGVGVGIGRANESNAVFSRLVQQVDVDISDKERRVRFKANLENVDIESTNPSNAEISGRVQQVGVVDSNDKERRVRFKFNLEHTDLSPPAPLKSQLQLHDSDDNGEIPLESDTESYVDPQRKFIEEIEYGRFPKRMLDQLEAVRKRRGPADALTRTGPRTVYAVIWEHDLGTGDGWERHIVGVGLDRDRANTKAMATFCKKNDGHMVDPKFSQKGMDFHEDNGSGECSAWGIDPEGCLGLLAVEGARRLSMVYVEAQDLIVGYLVGHPLYGN</sequence>
<gene>
    <name evidence="1" type="ORF">F4820DRAFT_470028</name>
</gene>
<protein>
    <submittedName>
        <fullName evidence="1">Uncharacterized protein</fullName>
    </submittedName>
</protein>
<dbReference type="Proteomes" id="UP001497700">
    <property type="component" value="Unassembled WGS sequence"/>
</dbReference>
<comment type="caution">
    <text evidence="1">The sequence shown here is derived from an EMBL/GenBank/DDBJ whole genome shotgun (WGS) entry which is preliminary data.</text>
</comment>